<dbReference type="Pfam" id="PF13561">
    <property type="entry name" value="adh_short_C2"/>
    <property type="match status" value="1"/>
</dbReference>
<dbReference type="STRING" id="1284197.S8BBF2"/>
<organism evidence="3 4">
    <name type="scientific">Dactylellina haptotyla (strain CBS 200.50)</name>
    <name type="common">Nematode-trapping fungus</name>
    <name type="synonym">Monacrosporium haptotylum</name>
    <dbReference type="NCBI Taxonomy" id="1284197"/>
    <lineage>
        <taxon>Eukaryota</taxon>
        <taxon>Fungi</taxon>
        <taxon>Dikarya</taxon>
        <taxon>Ascomycota</taxon>
        <taxon>Pezizomycotina</taxon>
        <taxon>Orbiliomycetes</taxon>
        <taxon>Orbiliales</taxon>
        <taxon>Orbiliaceae</taxon>
        <taxon>Dactylellina</taxon>
    </lineage>
</organism>
<proteinExistence type="inferred from homology"/>
<dbReference type="PANTHER" id="PTHR43180">
    <property type="entry name" value="3-OXOACYL-(ACYL-CARRIER-PROTEIN) REDUCTASE (AFU_ORTHOLOGUE AFUA_6G11210)"/>
    <property type="match status" value="1"/>
</dbReference>
<accession>S8BBF2</accession>
<reference evidence="4" key="2">
    <citation type="submission" date="2013-04" db="EMBL/GenBank/DDBJ databases">
        <title>Genomic mechanisms accounting for the adaptation to parasitism in nematode-trapping fungi.</title>
        <authorList>
            <person name="Ahren D.G."/>
        </authorList>
    </citation>
    <scope>NUCLEOTIDE SEQUENCE [LARGE SCALE GENOMIC DNA]</scope>
    <source>
        <strain evidence="4">CBS 200.50</strain>
    </source>
</reference>
<dbReference type="PRINTS" id="PR00081">
    <property type="entry name" value="GDHRDH"/>
</dbReference>
<dbReference type="SUPFAM" id="SSF51735">
    <property type="entry name" value="NAD(P)-binding Rossmann-fold domains"/>
    <property type="match status" value="1"/>
</dbReference>
<evidence type="ECO:0000313" key="3">
    <source>
        <dbReference type="EMBL" id="EPS36488.1"/>
    </source>
</evidence>
<comment type="similarity">
    <text evidence="1">Belongs to the short-chain dehydrogenases/reductases (SDR) family.</text>
</comment>
<dbReference type="AlphaFoldDB" id="S8BBF2"/>
<dbReference type="PANTHER" id="PTHR43180:SF86">
    <property type="entry name" value="DEHYDROGENASE, PUTATIVE (AFU_ORTHOLOGUE AFUA_3G00290)-RELATED"/>
    <property type="match status" value="1"/>
</dbReference>
<dbReference type="OMA" id="NCICPWM"/>
<reference evidence="3 4" key="1">
    <citation type="journal article" date="2013" name="PLoS Genet.">
        <title>Genomic mechanisms accounting for the adaptation to parasitism in nematode-trapping fungi.</title>
        <authorList>
            <person name="Meerupati T."/>
            <person name="Andersson K.M."/>
            <person name="Friman E."/>
            <person name="Kumar D."/>
            <person name="Tunlid A."/>
            <person name="Ahren D."/>
        </authorList>
    </citation>
    <scope>NUCLEOTIDE SEQUENCE [LARGE SCALE GENOMIC DNA]</scope>
    <source>
        <strain evidence="3 4">CBS 200.50</strain>
    </source>
</reference>
<dbReference type="EMBL" id="AQGS01000906">
    <property type="protein sequence ID" value="EPS36488.1"/>
    <property type="molecule type" value="Genomic_DNA"/>
</dbReference>
<dbReference type="OrthoDB" id="37659at2759"/>
<dbReference type="Gene3D" id="3.40.50.720">
    <property type="entry name" value="NAD(P)-binding Rossmann-like Domain"/>
    <property type="match status" value="1"/>
</dbReference>
<keyword evidence="2" id="KW-0560">Oxidoreductase</keyword>
<dbReference type="HOGENOM" id="CLU_010194_13_1_1"/>
<sequence length="308" mass="33550">MNAYNIDTPAFDELKDKVVVLTGGATGIGAALVGLLHSHGARVVFGDINESDAEALRNSLSRFDNAGPVDFVKTDVTQYNDILALFDTAYKKYGRVDAAIVEIPGWFDARLTLETIKEVPSTKTLDISLLGTLYFARIACVYLSQDITKPVSPSQQNPDKSLVLISSVLGFKALPGSNLYQSAKHGILGLLRGLRLQLPKTHGIRVNAVCPSHTNTQMVARVTDAWLKAGSMMNEAVDVANVIASLFIDKERINGEAIYVAGGKGWRIEQGIQETQPLWMGEEPSEDIEKASARFGAVFQGWNKNKQQ</sequence>
<evidence type="ECO:0000256" key="2">
    <source>
        <dbReference type="ARBA" id="ARBA00023002"/>
    </source>
</evidence>
<dbReference type="eggNOG" id="KOG0725">
    <property type="taxonomic scope" value="Eukaryota"/>
</dbReference>
<keyword evidence="4" id="KW-1185">Reference proteome</keyword>
<gene>
    <name evidence="3" type="ORF">H072_10006</name>
</gene>
<evidence type="ECO:0008006" key="5">
    <source>
        <dbReference type="Google" id="ProtNLM"/>
    </source>
</evidence>
<name>S8BBF2_DACHA</name>
<dbReference type="InterPro" id="IPR002347">
    <property type="entry name" value="SDR_fam"/>
</dbReference>
<evidence type="ECO:0000256" key="1">
    <source>
        <dbReference type="ARBA" id="ARBA00006484"/>
    </source>
</evidence>
<dbReference type="InterPro" id="IPR036291">
    <property type="entry name" value="NAD(P)-bd_dom_sf"/>
</dbReference>
<protein>
    <recommendedName>
        <fullName evidence="5">3-hydroxyacyl-CoA dehydrogenase</fullName>
    </recommendedName>
</protein>
<comment type="caution">
    <text evidence="3">The sequence shown here is derived from an EMBL/GenBank/DDBJ whole genome shotgun (WGS) entry which is preliminary data.</text>
</comment>
<dbReference type="GO" id="GO:0016491">
    <property type="term" value="F:oxidoreductase activity"/>
    <property type="evidence" value="ECO:0007669"/>
    <property type="project" value="UniProtKB-KW"/>
</dbReference>
<evidence type="ECO:0000313" key="4">
    <source>
        <dbReference type="Proteomes" id="UP000015100"/>
    </source>
</evidence>
<dbReference type="Proteomes" id="UP000015100">
    <property type="component" value="Unassembled WGS sequence"/>
</dbReference>